<organism evidence="2 3">
    <name type="scientific">Rotaria magnacalcarata</name>
    <dbReference type="NCBI Taxonomy" id="392030"/>
    <lineage>
        <taxon>Eukaryota</taxon>
        <taxon>Metazoa</taxon>
        <taxon>Spiralia</taxon>
        <taxon>Gnathifera</taxon>
        <taxon>Rotifera</taxon>
        <taxon>Eurotatoria</taxon>
        <taxon>Bdelloidea</taxon>
        <taxon>Philodinida</taxon>
        <taxon>Philodinidae</taxon>
        <taxon>Rotaria</taxon>
    </lineage>
</organism>
<dbReference type="Proteomes" id="UP000681720">
    <property type="component" value="Unassembled WGS sequence"/>
</dbReference>
<dbReference type="EMBL" id="CAJOBJ010188490">
    <property type="protein sequence ID" value="CAF4944901.1"/>
    <property type="molecule type" value="Genomic_DNA"/>
</dbReference>
<evidence type="ECO:0000313" key="3">
    <source>
        <dbReference type="Proteomes" id="UP000681720"/>
    </source>
</evidence>
<evidence type="ECO:0000313" key="2">
    <source>
        <dbReference type="EMBL" id="CAF4944901.1"/>
    </source>
</evidence>
<sequence>SKKLRRASSTSENELTTQIIDQENGIINGLSTSPSETEEQEVDNDIEGNSSDHSIVPVDFDNG</sequence>
<feature type="non-terminal residue" evidence="2">
    <location>
        <position position="1"/>
    </location>
</feature>
<accession>A0A8S3CVT6</accession>
<reference evidence="2" key="1">
    <citation type="submission" date="2021-02" db="EMBL/GenBank/DDBJ databases">
        <authorList>
            <person name="Nowell W R."/>
        </authorList>
    </citation>
    <scope>NUCLEOTIDE SEQUENCE</scope>
</reference>
<name>A0A8S3CVT6_9BILA</name>
<comment type="caution">
    <text evidence="2">The sequence shown here is derived from an EMBL/GenBank/DDBJ whole genome shotgun (WGS) entry which is preliminary data.</text>
</comment>
<protein>
    <submittedName>
        <fullName evidence="2">Uncharacterized protein</fullName>
    </submittedName>
</protein>
<feature type="compositionally biased region" description="Acidic residues" evidence="1">
    <location>
        <begin position="36"/>
        <end position="46"/>
    </location>
</feature>
<feature type="non-terminal residue" evidence="2">
    <location>
        <position position="63"/>
    </location>
</feature>
<proteinExistence type="predicted"/>
<gene>
    <name evidence="2" type="ORF">GIL414_LOCUS54011</name>
</gene>
<evidence type="ECO:0000256" key="1">
    <source>
        <dbReference type="SAM" id="MobiDB-lite"/>
    </source>
</evidence>
<feature type="compositionally biased region" description="Polar residues" evidence="1">
    <location>
        <begin position="7"/>
        <end position="21"/>
    </location>
</feature>
<feature type="region of interest" description="Disordered" evidence="1">
    <location>
        <begin position="1"/>
        <end position="63"/>
    </location>
</feature>
<dbReference type="AlphaFoldDB" id="A0A8S3CVT6"/>